<evidence type="ECO:0000259" key="6">
    <source>
        <dbReference type="Pfam" id="PF08281"/>
    </source>
</evidence>
<dbReference type="GO" id="GO:0003677">
    <property type="term" value="F:DNA binding"/>
    <property type="evidence" value="ECO:0007669"/>
    <property type="project" value="InterPro"/>
</dbReference>
<evidence type="ECO:0000313" key="7">
    <source>
        <dbReference type="EMBL" id="SDE86606.1"/>
    </source>
</evidence>
<dbReference type="OrthoDB" id="679904at2"/>
<reference evidence="8" key="1">
    <citation type="submission" date="2016-10" db="EMBL/GenBank/DDBJ databases">
        <authorList>
            <person name="Varghese N."/>
            <person name="Submissions S."/>
        </authorList>
    </citation>
    <scope>NUCLEOTIDE SEQUENCE [LARGE SCALE GENOMIC DNA]</scope>
    <source>
        <strain evidence="8">DSM 25329</strain>
    </source>
</reference>
<feature type="domain" description="RNA polymerase sigma factor 70 region 4 type 2" evidence="6">
    <location>
        <begin position="115"/>
        <end position="167"/>
    </location>
</feature>
<name>A0A1G7GEQ4_9BACT</name>
<dbReference type="InterPro" id="IPR013324">
    <property type="entry name" value="RNA_pol_sigma_r3/r4-like"/>
</dbReference>
<evidence type="ECO:0000313" key="8">
    <source>
        <dbReference type="Proteomes" id="UP000198748"/>
    </source>
</evidence>
<dbReference type="AlphaFoldDB" id="A0A1G7GEQ4"/>
<dbReference type="InterPro" id="IPR013325">
    <property type="entry name" value="RNA_pol_sigma_r2"/>
</dbReference>
<dbReference type="STRING" id="659014.SAMN04487996_107229"/>
<dbReference type="PANTHER" id="PTHR43133">
    <property type="entry name" value="RNA POLYMERASE ECF-TYPE SIGMA FACTO"/>
    <property type="match status" value="1"/>
</dbReference>
<dbReference type="Pfam" id="PF08281">
    <property type="entry name" value="Sigma70_r4_2"/>
    <property type="match status" value="1"/>
</dbReference>
<dbReference type="PANTHER" id="PTHR43133:SF46">
    <property type="entry name" value="RNA POLYMERASE SIGMA-70 FACTOR ECF SUBFAMILY"/>
    <property type="match status" value="1"/>
</dbReference>
<dbReference type="InterPro" id="IPR014284">
    <property type="entry name" value="RNA_pol_sigma-70_dom"/>
</dbReference>
<dbReference type="SUPFAM" id="SSF88946">
    <property type="entry name" value="Sigma2 domain of RNA polymerase sigma factors"/>
    <property type="match status" value="1"/>
</dbReference>
<dbReference type="Gene3D" id="1.10.1740.10">
    <property type="match status" value="1"/>
</dbReference>
<dbReference type="InterPro" id="IPR007627">
    <property type="entry name" value="RNA_pol_sigma70_r2"/>
</dbReference>
<dbReference type="InterPro" id="IPR013249">
    <property type="entry name" value="RNA_pol_sigma70_r4_t2"/>
</dbReference>
<dbReference type="SUPFAM" id="SSF88659">
    <property type="entry name" value="Sigma3 and sigma4 domains of RNA polymerase sigma factors"/>
    <property type="match status" value="1"/>
</dbReference>
<dbReference type="GO" id="GO:0006352">
    <property type="term" value="P:DNA-templated transcription initiation"/>
    <property type="evidence" value="ECO:0007669"/>
    <property type="project" value="InterPro"/>
</dbReference>
<keyword evidence="8" id="KW-1185">Reference proteome</keyword>
<dbReference type="NCBIfam" id="TIGR02937">
    <property type="entry name" value="sigma70-ECF"/>
    <property type="match status" value="1"/>
</dbReference>
<keyword evidence="4" id="KW-0804">Transcription</keyword>
<proteinExistence type="inferred from homology"/>
<dbReference type="Proteomes" id="UP000198748">
    <property type="component" value="Unassembled WGS sequence"/>
</dbReference>
<dbReference type="RefSeq" id="WP_090150450.1">
    <property type="nucleotide sequence ID" value="NZ_FNAN01000007.1"/>
</dbReference>
<dbReference type="NCBIfam" id="TIGR02985">
    <property type="entry name" value="Sig70_bacteroi1"/>
    <property type="match status" value="1"/>
</dbReference>
<accession>A0A1G7GEQ4</accession>
<dbReference type="InterPro" id="IPR014327">
    <property type="entry name" value="RNA_pol_sigma70_bacteroid"/>
</dbReference>
<sequence length="187" mass="21783">MQPPFPDDPQLLDRLGSDDPQAFEGIYRRYWKRLYDFANVKTRDADTAEEIVQELFVTIWEKRHSLQVSNLQSYLFTSVRNRIIDHYKDKAFAALDSVDPLSEPDYPLFLDELEQAMQQAVGQLPEKTRKIFVLSRFEGNTVRQIASLLGMPERTVEYHITQALRTLKTLLKEFIVLVLMLLTAGKF</sequence>
<evidence type="ECO:0000256" key="2">
    <source>
        <dbReference type="ARBA" id="ARBA00023015"/>
    </source>
</evidence>
<dbReference type="InterPro" id="IPR039425">
    <property type="entry name" value="RNA_pol_sigma-70-like"/>
</dbReference>
<evidence type="ECO:0000256" key="1">
    <source>
        <dbReference type="ARBA" id="ARBA00010641"/>
    </source>
</evidence>
<organism evidence="7 8">
    <name type="scientific">Dyadobacter soli</name>
    <dbReference type="NCBI Taxonomy" id="659014"/>
    <lineage>
        <taxon>Bacteria</taxon>
        <taxon>Pseudomonadati</taxon>
        <taxon>Bacteroidota</taxon>
        <taxon>Cytophagia</taxon>
        <taxon>Cytophagales</taxon>
        <taxon>Spirosomataceae</taxon>
        <taxon>Dyadobacter</taxon>
    </lineage>
</organism>
<evidence type="ECO:0000256" key="3">
    <source>
        <dbReference type="ARBA" id="ARBA00023082"/>
    </source>
</evidence>
<dbReference type="GO" id="GO:0016987">
    <property type="term" value="F:sigma factor activity"/>
    <property type="evidence" value="ECO:0007669"/>
    <property type="project" value="UniProtKB-KW"/>
</dbReference>
<dbReference type="InterPro" id="IPR036388">
    <property type="entry name" value="WH-like_DNA-bd_sf"/>
</dbReference>
<protein>
    <submittedName>
        <fullName evidence="7">RNA polymerase sigma-70 factor, ECF subfamily</fullName>
    </submittedName>
</protein>
<dbReference type="EMBL" id="FNAN01000007">
    <property type="protein sequence ID" value="SDE86606.1"/>
    <property type="molecule type" value="Genomic_DNA"/>
</dbReference>
<feature type="domain" description="RNA polymerase sigma-70 region 2" evidence="5">
    <location>
        <begin position="26"/>
        <end position="91"/>
    </location>
</feature>
<evidence type="ECO:0000259" key="5">
    <source>
        <dbReference type="Pfam" id="PF04542"/>
    </source>
</evidence>
<dbReference type="Gene3D" id="1.10.10.10">
    <property type="entry name" value="Winged helix-like DNA-binding domain superfamily/Winged helix DNA-binding domain"/>
    <property type="match status" value="1"/>
</dbReference>
<dbReference type="Pfam" id="PF04542">
    <property type="entry name" value="Sigma70_r2"/>
    <property type="match status" value="1"/>
</dbReference>
<dbReference type="CDD" id="cd06171">
    <property type="entry name" value="Sigma70_r4"/>
    <property type="match status" value="1"/>
</dbReference>
<evidence type="ECO:0000256" key="4">
    <source>
        <dbReference type="ARBA" id="ARBA00023163"/>
    </source>
</evidence>
<comment type="similarity">
    <text evidence="1">Belongs to the sigma-70 factor family. ECF subfamily.</text>
</comment>
<gene>
    <name evidence="7" type="ORF">SAMN04487996_107229</name>
</gene>
<keyword evidence="2" id="KW-0805">Transcription regulation</keyword>
<keyword evidence="3" id="KW-0731">Sigma factor</keyword>